<protein>
    <submittedName>
        <fullName evidence="2">Uncharacterized protein</fullName>
    </submittedName>
</protein>
<sequence length="300" mass="35501">MKRKIDNLQDHVRRVEEENSLLWQFNEIFGDKSNQLCEENKTLQEELQRLKQLRTSRKTIDSLQQYSPKRPNKRLKLREKSPDEVAASAARDEMKNLLKGQISEEYQLDYGKTFSEQTAKIYEKLIPELKRNDANIKEFDKDELLPMLVQNDCHSIEQSDSENDSRQKLPDNKQFLHVYDQSWCSDEQRERIYNDDIYFMSSKPLENVPEWALDKMKIYEIDETNETIGVSEYDDMVDDLIQSYEDRVPIELNLTEPYSDFLLNSAEINSTRPKDLDEISESLTTSRCRDDVEMEIVMLS</sequence>
<comment type="caution">
    <text evidence="2">The sequence shown here is derived from an EMBL/GenBank/DDBJ whole genome shotgun (WGS) entry which is preliminary data.</text>
</comment>
<gene>
    <name evidence="2" type="ORF">RCL2_002287700</name>
</gene>
<organism evidence="2 3">
    <name type="scientific">Rhizophagus clarus</name>
    <dbReference type="NCBI Taxonomy" id="94130"/>
    <lineage>
        <taxon>Eukaryota</taxon>
        <taxon>Fungi</taxon>
        <taxon>Fungi incertae sedis</taxon>
        <taxon>Mucoromycota</taxon>
        <taxon>Glomeromycotina</taxon>
        <taxon>Glomeromycetes</taxon>
        <taxon>Glomerales</taxon>
        <taxon>Glomeraceae</taxon>
        <taxon>Rhizophagus</taxon>
    </lineage>
</organism>
<dbReference type="OrthoDB" id="2392749at2759"/>
<dbReference type="AlphaFoldDB" id="A0A8H3M418"/>
<evidence type="ECO:0000256" key="1">
    <source>
        <dbReference type="SAM" id="MobiDB-lite"/>
    </source>
</evidence>
<accession>A0A8H3M418</accession>
<evidence type="ECO:0000313" key="2">
    <source>
        <dbReference type="EMBL" id="GES96239.1"/>
    </source>
</evidence>
<feature type="region of interest" description="Disordered" evidence="1">
    <location>
        <begin position="58"/>
        <end position="84"/>
    </location>
</feature>
<evidence type="ECO:0000313" key="3">
    <source>
        <dbReference type="Proteomes" id="UP000615446"/>
    </source>
</evidence>
<dbReference type="EMBL" id="BLAL01000248">
    <property type="protein sequence ID" value="GES96239.1"/>
    <property type="molecule type" value="Genomic_DNA"/>
</dbReference>
<proteinExistence type="predicted"/>
<name>A0A8H3M418_9GLOM</name>
<reference evidence="2" key="1">
    <citation type="submission" date="2019-10" db="EMBL/GenBank/DDBJ databases">
        <title>Conservation and host-specific expression of non-tandemly repeated heterogenous ribosome RNA gene in arbuscular mycorrhizal fungi.</title>
        <authorList>
            <person name="Maeda T."/>
            <person name="Kobayashi Y."/>
            <person name="Nakagawa T."/>
            <person name="Ezawa T."/>
            <person name="Yamaguchi K."/>
            <person name="Bino T."/>
            <person name="Nishimoto Y."/>
            <person name="Shigenobu S."/>
            <person name="Kawaguchi M."/>
        </authorList>
    </citation>
    <scope>NUCLEOTIDE SEQUENCE</scope>
    <source>
        <strain evidence="2">HR1</strain>
    </source>
</reference>
<dbReference type="Proteomes" id="UP000615446">
    <property type="component" value="Unassembled WGS sequence"/>
</dbReference>